<protein>
    <submittedName>
        <fullName evidence="3">Uncharacterized protein LOC107070359</fullName>
    </submittedName>
</protein>
<sequence length="177" mass="21018">MSEHINEKKKKKNKKKKKKKSKTTVAKRTSEIKAKERKACEEEQLHKWEEAWRQKVEAQEELDDYRCCLHKGLCLKPKTQSNIWINVIEDKMTQEVHIAFKHVPVPKPKPPSIPKFKIMEISSSCKDKIDQIHNQTKKETKAIKKKKKKKSLDEENGRYIRNVEARYFRRVDSSAFT</sequence>
<feature type="region of interest" description="Disordered" evidence="1">
    <location>
        <begin position="134"/>
        <end position="155"/>
    </location>
</feature>
<accession>A0ABM1IUS1</accession>
<gene>
    <name evidence="3" type="primary">LOC107070359</name>
</gene>
<keyword evidence="2" id="KW-1185">Reference proteome</keyword>
<proteinExistence type="predicted"/>
<name>A0ABM1IUS1_POLDO</name>
<feature type="region of interest" description="Disordered" evidence="1">
    <location>
        <begin position="1"/>
        <end position="35"/>
    </location>
</feature>
<evidence type="ECO:0000313" key="3">
    <source>
        <dbReference type="RefSeq" id="XP_015183958.1"/>
    </source>
</evidence>
<evidence type="ECO:0000313" key="2">
    <source>
        <dbReference type="Proteomes" id="UP000694924"/>
    </source>
</evidence>
<reference evidence="3" key="1">
    <citation type="submission" date="2025-08" db="UniProtKB">
        <authorList>
            <consortium name="RefSeq"/>
        </authorList>
    </citation>
    <scope>IDENTIFICATION</scope>
    <source>
        <tissue evidence="3">Whole body</tissue>
    </source>
</reference>
<dbReference type="Proteomes" id="UP000694924">
    <property type="component" value="Unplaced"/>
</dbReference>
<dbReference type="RefSeq" id="XP_015183958.1">
    <property type="nucleotide sequence ID" value="XM_015328472.1"/>
</dbReference>
<organism evidence="2 3">
    <name type="scientific">Polistes dominula</name>
    <name type="common">European paper wasp</name>
    <name type="synonym">Vespa dominula</name>
    <dbReference type="NCBI Taxonomy" id="743375"/>
    <lineage>
        <taxon>Eukaryota</taxon>
        <taxon>Metazoa</taxon>
        <taxon>Ecdysozoa</taxon>
        <taxon>Arthropoda</taxon>
        <taxon>Hexapoda</taxon>
        <taxon>Insecta</taxon>
        <taxon>Pterygota</taxon>
        <taxon>Neoptera</taxon>
        <taxon>Endopterygota</taxon>
        <taxon>Hymenoptera</taxon>
        <taxon>Apocrita</taxon>
        <taxon>Aculeata</taxon>
        <taxon>Vespoidea</taxon>
        <taxon>Vespidae</taxon>
        <taxon>Polistinae</taxon>
        <taxon>Polistini</taxon>
        <taxon>Polistes</taxon>
    </lineage>
</organism>
<feature type="compositionally biased region" description="Basic residues" evidence="1">
    <location>
        <begin position="7"/>
        <end position="22"/>
    </location>
</feature>
<dbReference type="GeneID" id="107070359"/>
<evidence type="ECO:0000256" key="1">
    <source>
        <dbReference type="SAM" id="MobiDB-lite"/>
    </source>
</evidence>